<dbReference type="SUPFAM" id="SSF55298">
    <property type="entry name" value="YjgF-like"/>
    <property type="match status" value="1"/>
</dbReference>
<dbReference type="Proteomes" id="UP000010797">
    <property type="component" value="Chromosome"/>
</dbReference>
<evidence type="ECO:0000313" key="4">
    <source>
        <dbReference type="EMBL" id="AGA69774.1"/>
    </source>
</evidence>
<dbReference type="PIRSF" id="PIRSF005965">
    <property type="entry name" value="Chor_mut_AroH"/>
    <property type="match status" value="1"/>
</dbReference>
<dbReference type="EMBL" id="CP003344">
    <property type="protein sequence ID" value="AGA69774.1"/>
    <property type="molecule type" value="Genomic_DNA"/>
</dbReference>
<evidence type="ECO:0000313" key="5">
    <source>
        <dbReference type="Proteomes" id="UP000010797"/>
    </source>
</evidence>
<dbReference type="Pfam" id="PF07736">
    <property type="entry name" value="CM_1"/>
    <property type="match status" value="1"/>
</dbReference>
<dbReference type="UniPathway" id="UPA00120">
    <property type="reaction ID" value="UER00203"/>
</dbReference>
<dbReference type="HOGENOM" id="CLU_133236_1_0_9"/>
<dbReference type="GO" id="GO:0004106">
    <property type="term" value="F:chorismate mutase activity"/>
    <property type="evidence" value="ECO:0007669"/>
    <property type="project" value="UniProtKB-UniRule"/>
</dbReference>
<dbReference type="EC" id="5.4.99.5" evidence="1 3"/>
<evidence type="ECO:0000256" key="3">
    <source>
        <dbReference type="PROSITE-ProRule" id="PRU00514"/>
    </source>
</evidence>
<dbReference type="KEGG" id="ddl:Desdi_2349"/>
<proteinExistence type="predicted"/>
<dbReference type="InterPro" id="IPR035959">
    <property type="entry name" value="RutC-like_sf"/>
</dbReference>
<feature type="binding site" evidence="2">
    <location>
        <position position="90"/>
    </location>
    <ligand>
        <name>prephenate</name>
        <dbReference type="ChEBI" id="CHEBI:29934"/>
    </ligand>
</feature>
<dbReference type="NCBIfam" id="TIGR01796">
    <property type="entry name" value="CM_mono_aroH"/>
    <property type="match status" value="1"/>
</dbReference>
<evidence type="ECO:0000256" key="1">
    <source>
        <dbReference type="NCBIfam" id="TIGR01796"/>
    </source>
</evidence>
<dbReference type="InterPro" id="IPR008243">
    <property type="entry name" value="Chorismate_mutase_AroH"/>
</dbReference>
<keyword evidence="2 3" id="KW-0028">Amino-acid biosynthesis</keyword>
<protein>
    <recommendedName>
        <fullName evidence="1 3">chorismate mutase</fullName>
        <ecNumber evidence="1 3">5.4.99.5</ecNumber>
    </recommendedName>
</protein>
<sequence>MAGMRGIRGAITIQENDAEQIRQATHELLEEIVRRNSLAPADIVSAIFTLTKDLDAAFPAAFARQLGWDRVPMLCLNEIPVPGSLPRCIRVLLHVESPLSQEEIQPVYLRDAVNLRRDLMENADVD</sequence>
<keyword evidence="3 4" id="KW-0413">Isomerase</keyword>
<organism evidence="4 5">
    <name type="scientific">Desulfitobacterium dichloroeliminans (strain LMG P-21439 / DCA1)</name>
    <dbReference type="NCBI Taxonomy" id="871963"/>
    <lineage>
        <taxon>Bacteria</taxon>
        <taxon>Bacillati</taxon>
        <taxon>Bacillota</taxon>
        <taxon>Clostridia</taxon>
        <taxon>Eubacteriales</taxon>
        <taxon>Desulfitobacteriaceae</taxon>
        <taxon>Desulfitobacterium</taxon>
    </lineage>
</organism>
<keyword evidence="5" id="KW-1185">Reference proteome</keyword>
<reference evidence="5" key="1">
    <citation type="submission" date="2012-02" db="EMBL/GenBank/DDBJ databases">
        <title>Complete sequence of Desulfitobacterium dichloroeliminans LMG P-21439.</title>
        <authorList>
            <person name="Lucas S."/>
            <person name="Han J."/>
            <person name="Lapidus A."/>
            <person name="Cheng J.-F."/>
            <person name="Goodwin L."/>
            <person name="Pitluck S."/>
            <person name="Peters L."/>
            <person name="Ovchinnikova G."/>
            <person name="Teshima H."/>
            <person name="Detter J.C."/>
            <person name="Han C."/>
            <person name="Tapia R."/>
            <person name="Land M."/>
            <person name="Hauser L."/>
            <person name="Kyrpides N."/>
            <person name="Ivanova N."/>
            <person name="Pagani I."/>
            <person name="Kruse T."/>
            <person name="de Vos W.M."/>
            <person name="Boon N."/>
            <person name="Smidt H."/>
            <person name="Woyke T."/>
        </authorList>
    </citation>
    <scope>NUCLEOTIDE SEQUENCE [LARGE SCALE GENOMIC DNA]</scope>
    <source>
        <strain evidence="5">LMG P-21439 / DCA1</strain>
    </source>
</reference>
<dbReference type="RefSeq" id="WP_015262747.1">
    <property type="nucleotide sequence ID" value="NC_019903.1"/>
</dbReference>
<feature type="binding site" evidence="2">
    <location>
        <position position="108"/>
    </location>
    <ligand>
        <name>prephenate</name>
        <dbReference type="ChEBI" id="CHEBI:29934"/>
    </ligand>
</feature>
<dbReference type="PANTHER" id="PTHR21164:SF0">
    <property type="entry name" value="CHORISMATE MUTASE AROH"/>
    <property type="match status" value="1"/>
</dbReference>
<dbReference type="GO" id="GO:0008652">
    <property type="term" value="P:amino acid biosynthetic process"/>
    <property type="evidence" value="ECO:0007669"/>
    <property type="project" value="UniProtKB-UniRule"/>
</dbReference>
<dbReference type="CDD" id="cd02185">
    <property type="entry name" value="AroH"/>
    <property type="match status" value="1"/>
</dbReference>
<dbReference type="GO" id="GO:0009073">
    <property type="term" value="P:aromatic amino acid family biosynthetic process"/>
    <property type="evidence" value="ECO:0007669"/>
    <property type="project" value="UniProtKB-UniRule"/>
</dbReference>
<dbReference type="eggNOG" id="COG4401">
    <property type="taxonomic scope" value="Bacteria"/>
</dbReference>
<dbReference type="Gene3D" id="3.30.1330.40">
    <property type="entry name" value="RutC-like"/>
    <property type="match status" value="1"/>
</dbReference>
<feature type="binding site" evidence="2">
    <location>
        <position position="8"/>
    </location>
    <ligand>
        <name>prephenate</name>
        <dbReference type="ChEBI" id="CHEBI:29934"/>
    </ligand>
</feature>
<dbReference type="PROSITE" id="PS51167">
    <property type="entry name" value="CHORISMATE_MUT_1"/>
    <property type="match status" value="1"/>
</dbReference>
<gene>
    <name evidence="4" type="ordered locus">Desdi_2349</name>
</gene>
<dbReference type="PANTHER" id="PTHR21164">
    <property type="entry name" value="CHORISMATE MUTASE"/>
    <property type="match status" value="1"/>
</dbReference>
<keyword evidence="2 3" id="KW-0057">Aromatic amino acid biosynthesis</keyword>
<dbReference type="OrthoDB" id="9802232at2"/>
<dbReference type="AlphaFoldDB" id="L0F7F4"/>
<comment type="catalytic activity">
    <reaction evidence="3">
        <text>chorismate = prephenate</text>
        <dbReference type="Rhea" id="RHEA:13897"/>
        <dbReference type="ChEBI" id="CHEBI:29748"/>
        <dbReference type="ChEBI" id="CHEBI:29934"/>
        <dbReference type="EC" id="5.4.99.5"/>
    </reaction>
</comment>
<evidence type="ECO:0000256" key="2">
    <source>
        <dbReference type="PIRSR" id="PIRSR005965-1"/>
    </source>
</evidence>
<name>L0F7F4_DESDL</name>
<dbReference type="GO" id="GO:0046417">
    <property type="term" value="P:chorismate metabolic process"/>
    <property type="evidence" value="ECO:0007669"/>
    <property type="project" value="TreeGrafter"/>
</dbReference>
<accession>L0F7F4</accession>
<dbReference type="STRING" id="871963.Desdi_2349"/>